<keyword evidence="1" id="KW-0472">Membrane</keyword>
<dbReference type="AlphaFoldDB" id="A0A9P9IPA4"/>
<proteinExistence type="predicted"/>
<feature type="transmembrane region" description="Helical" evidence="1">
    <location>
        <begin position="205"/>
        <end position="229"/>
    </location>
</feature>
<dbReference type="EMBL" id="JAGMUU010000022">
    <property type="protein sequence ID" value="KAH7127982.1"/>
    <property type="molecule type" value="Genomic_DNA"/>
</dbReference>
<name>A0A9P9IPA4_9HYPO</name>
<keyword evidence="3" id="KW-1185">Reference proteome</keyword>
<evidence type="ECO:0000256" key="1">
    <source>
        <dbReference type="SAM" id="Phobius"/>
    </source>
</evidence>
<protein>
    <submittedName>
        <fullName evidence="2">Uncharacterized protein</fullName>
    </submittedName>
</protein>
<dbReference type="Proteomes" id="UP000717696">
    <property type="component" value="Unassembled WGS sequence"/>
</dbReference>
<evidence type="ECO:0000313" key="3">
    <source>
        <dbReference type="Proteomes" id="UP000717696"/>
    </source>
</evidence>
<feature type="transmembrane region" description="Helical" evidence="1">
    <location>
        <begin position="165"/>
        <end position="185"/>
    </location>
</feature>
<keyword evidence="1" id="KW-1133">Transmembrane helix</keyword>
<comment type="caution">
    <text evidence="2">The sequence shown here is derived from an EMBL/GenBank/DDBJ whole genome shotgun (WGS) entry which is preliminary data.</text>
</comment>
<feature type="transmembrane region" description="Helical" evidence="1">
    <location>
        <begin position="92"/>
        <end position="115"/>
    </location>
</feature>
<dbReference type="OrthoDB" id="5342924at2759"/>
<accession>A0A9P9IPA4</accession>
<reference evidence="2" key="1">
    <citation type="journal article" date="2021" name="Nat. Commun.">
        <title>Genetic determinants of endophytism in the Arabidopsis root mycobiome.</title>
        <authorList>
            <person name="Mesny F."/>
            <person name="Miyauchi S."/>
            <person name="Thiergart T."/>
            <person name="Pickel B."/>
            <person name="Atanasova L."/>
            <person name="Karlsson M."/>
            <person name="Huettel B."/>
            <person name="Barry K.W."/>
            <person name="Haridas S."/>
            <person name="Chen C."/>
            <person name="Bauer D."/>
            <person name="Andreopoulos W."/>
            <person name="Pangilinan J."/>
            <person name="LaButti K."/>
            <person name="Riley R."/>
            <person name="Lipzen A."/>
            <person name="Clum A."/>
            <person name="Drula E."/>
            <person name="Henrissat B."/>
            <person name="Kohler A."/>
            <person name="Grigoriev I.V."/>
            <person name="Martin F.M."/>
            <person name="Hacquard S."/>
        </authorList>
    </citation>
    <scope>NUCLEOTIDE SEQUENCE</scope>
    <source>
        <strain evidence="2">MPI-CAGE-AT-0021</strain>
    </source>
</reference>
<sequence>MSCPAMSEETTIGANDSWAEVSLEMKPFLKTSGTEEVKPDSILGTAENNEATLDIPPTLLQRIQGALTSGKYLSTYKNEQKKSVCSNSKSSALWRFIFFHLPAVAVTMFLVVLYVKQQKWSPSHPSAEQLSALQFAAKAHESLILISLTEIIFHKIRYGLLTSDGIPLGFLTSAFHLASPIQYIFSWEFWGAALNPTTKRTSHVTTVVGIFVLALIGLGAGPFSAIVMIPRLMWWEIPPNHIPHDASVFYITNESYEKAINPAKGYLASKEYCKGESENDCLFANLDQLFDDMGPVLRSPPRTPQTKNVSFRAHGPVPRYRPITLSTSNQDYAFATSPMAFVAEVLYQDATYIDSMRNGSVMIRSLRRHLSEHLTEKWTQPLVAVRCAHTNELILPNTTMASFEFNDPEAADPLNVTFNLDDGLRYIKNRWNENMSTFDFHPVFLNAHKIPVPISAAILFPENYAIRNRNISKSANVQLCLVLSQWLTSNIWVTPQMTSIVQTELDIPSDKIIRHLHQMPTTQSTINMSREWLTGTSDRHNATYTEFSNPFYSRIFNNCSTLFQDEAGTCLPLVLASYFTDMLSNIKQLQEYDAKTSRGTPPGLEDVIIRRFFYILQYAYSPQHSTSIPMGFAVLLLHIWMVVLHAAFTVLSPDSWHSGAWGSIGELVTLALRSRAPHGLENVGGGVSSSETWKVVVKVREVGAERLEMVTSCPAKLQTRNETDVSEENTLGAAQVKPDMVYS</sequence>
<gene>
    <name evidence="2" type="ORF">B0J13DRAFT_564812</name>
</gene>
<evidence type="ECO:0000313" key="2">
    <source>
        <dbReference type="EMBL" id="KAH7127982.1"/>
    </source>
</evidence>
<organism evidence="2 3">
    <name type="scientific">Dactylonectria estremocensis</name>
    <dbReference type="NCBI Taxonomy" id="1079267"/>
    <lineage>
        <taxon>Eukaryota</taxon>
        <taxon>Fungi</taxon>
        <taxon>Dikarya</taxon>
        <taxon>Ascomycota</taxon>
        <taxon>Pezizomycotina</taxon>
        <taxon>Sordariomycetes</taxon>
        <taxon>Hypocreomycetidae</taxon>
        <taxon>Hypocreales</taxon>
        <taxon>Nectriaceae</taxon>
        <taxon>Dactylonectria</taxon>
    </lineage>
</organism>
<keyword evidence="1" id="KW-0812">Transmembrane</keyword>